<dbReference type="CDD" id="cd00761">
    <property type="entry name" value="Glyco_tranf_GTA_type"/>
    <property type="match status" value="1"/>
</dbReference>
<keyword evidence="3" id="KW-1133">Transmembrane helix</keyword>
<dbReference type="PANTHER" id="PTHR43574">
    <property type="entry name" value="EPIMERASE-RELATED"/>
    <property type="match status" value="1"/>
</dbReference>
<organism evidence="6 7">
    <name type="scientific">Cylindrobasidium torrendii FP15055 ss-10</name>
    <dbReference type="NCBI Taxonomy" id="1314674"/>
    <lineage>
        <taxon>Eukaryota</taxon>
        <taxon>Fungi</taxon>
        <taxon>Dikarya</taxon>
        <taxon>Basidiomycota</taxon>
        <taxon>Agaricomycotina</taxon>
        <taxon>Agaricomycetes</taxon>
        <taxon>Agaricomycetidae</taxon>
        <taxon>Agaricales</taxon>
        <taxon>Marasmiineae</taxon>
        <taxon>Physalacriaceae</taxon>
        <taxon>Cylindrobasidium</taxon>
    </lineage>
</organism>
<keyword evidence="2" id="KW-0520">NAD</keyword>
<dbReference type="EMBL" id="KN880480">
    <property type="protein sequence ID" value="KIY69659.1"/>
    <property type="molecule type" value="Genomic_DNA"/>
</dbReference>
<evidence type="ECO:0000256" key="1">
    <source>
        <dbReference type="ARBA" id="ARBA00007637"/>
    </source>
</evidence>
<dbReference type="SUPFAM" id="SSF53448">
    <property type="entry name" value="Nucleotide-diphospho-sugar transferases"/>
    <property type="match status" value="1"/>
</dbReference>
<keyword evidence="7" id="KW-1185">Reference proteome</keyword>
<reference evidence="6 7" key="1">
    <citation type="journal article" date="2015" name="Fungal Genet. Biol.">
        <title>Evolution of novel wood decay mechanisms in Agaricales revealed by the genome sequences of Fistulina hepatica and Cylindrobasidium torrendii.</title>
        <authorList>
            <person name="Floudas D."/>
            <person name="Held B.W."/>
            <person name="Riley R."/>
            <person name="Nagy L.G."/>
            <person name="Koehler G."/>
            <person name="Ransdell A.S."/>
            <person name="Younus H."/>
            <person name="Chow J."/>
            <person name="Chiniquy J."/>
            <person name="Lipzen A."/>
            <person name="Tritt A."/>
            <person name="Sun H."/>
            <person name="Haridas S."/>
            <person name="LaButti K."/>
            <person name="Ohm R.A."/>
            <person name="Kues U."/>
            <person name="Blanchette R.A."/>
            <person name="Grigoriev I.V."/>
            <person name="Minto R.E."/>
            <person name="Hibbett D.S."/>
        </authorList>
    </citation>
    <scope>NUCLEOTIDE SEQUENCE [LARGE SCALE GENOMIC DNA]</scope>
    <source>
        <strain evidence="6 7">FP15055 ss-10</strain>
    </source>
</reference>
<keyword evidence="3" id="KW-0472">Membrane</keyword>
<sequence>MLQDEPMLTPCPGRVLITGGLGFIGSAVAKRISENGRSVRVVDIANPIGYASDPLVEVVVGDLRDPSVCQDVVRDCDEVMHFAADMGGMGIIHSANDFEIYRNNHRMTSNLLEAAHSAGVKIFFYASSACVYPPVPPNPSGALAEHDVWSSGKLPSPQGLYGQEKLDTELLLSHSASKFAIRLARFHNVYGPRGAWYSGREKAPAAFLRKALVIRKLLKANQGLQQVAFEIWGDGAQKRSFLYIDDCVDGILSLMHKHGSSYELVNIGSDRAVTIEDLARIAIEAAGVKISNVRFEYNDAGPRGVETRNSDNTFVRESLSWTPKVSLKEGMAKTAEWMSAELDLLVDDLQLDDCALQSLCRSKVVDFKGIVKFAILLPITSRGPGGLKTCLNHLHAFSSSIRKTCRHELSGLAASTSTAFSIWVFLLIDYDDHELLKTHDPSQGMNLAEYILRSADIPTITILSRHARGHICAMWRQCARQAYADIDNMDYFVLLGDDVKLETDGWMSTVHKAFGDIAEERKVPFGFGCVAFKDNSFPGMPTFPVMHRLHLDVFGGEVVPEEFINQDGDPYLFELYRRWGCSRMVQSMQLANAQGGEMEARYIKRSATGWKYDTLDRGIAVVSSWLDKQSLKQTPQTLLTIDVVIPSYRVDVPLLERILELKPPPTVSTMFVLIIDDPKAVKPVQRLKEKYGSRPDVRIRQHTENLGASAARNRGIEESSADWIVCLDDDIKPDADLLEKVAMNIRNNPNAAGFAGNVFFPPADTIYTSAIHLAGVTYFWNIAEKFEGKPVPWGVTANLIFRRNKGARVLFDTSFPKTGGGEDIDFCARKEDAASDFQFLPAPDVIVVHPWWNNGRRAYGRFYGWGLGDSGLVSKYPEFVYRDYTPNAAELLLCSTLLVLVGVGRLSLGIVILGIKLALSVVVANILHDIYRIYLELDVAQIPGRPGKRVIVKSVARLLAMVESTVIRVGSESGKVMGHLRDGNLRNMGLRFDWFMGKWGDGPQRNDRKNGMQRFVLMIALMWVF</sequence>
<dbReference type="InterPro" id="IPR029044">
    <property type="entry name" value="Nucleotide-diphossugar_trans"/>
</dbReference>
<dbReference type="Proteomes" id="UP000054007">
    <property type="component" value="Unassembled WGS sequence"/>
</dbReference>
<dbReference type="Pfam" id="PF00535">
    <property type="entry name" value="Glycos_transf_2"/>
    <property type="match status" value="1"/>
</dbReference>
<evidence type="ECO:0000259" key="4">
    <source>
        <dbReference type="Pfam" id="PF00535"/>
    </source>
</evidence>
<evidence type="ECO:0000259" key="5">
    <source>
        <dbReference type="Pfam" id="PF01370"/>
    </source>
</evidence>
<dbReference type="InterPro" id="IPR036291">
    <property type="entry name" value="NAD(P)-bd_dom_sf"/>
</dbReference>
<feature type="transmembrane region" description="Helical" evidence="3">
    <location>
        <begin position="906"/>
        <end position="927"/>
    </location>
</feature>
<dbReference type="SUPFAM" id="SSF51735">
    <property type="entry name" value="NAD(P)-binding Rossmann-fold domains"/>
    <property type="match status" value="1"/>
</dbReference>
<feature type="domain" description="Glycosyltransferase 2-like" evidence="4">
    <location>
        <begin position="643"/>
        <end position="773"/>
    </location>
</feature>
<dbReference type="InterPro" id="IPR001509">
    <property type="entry name" value="Epimerase_deHydtase"/>
</dbReference>
<accession>A0A0D7BHS0</accession>
<evidence type="ECO:0000313" key="6">
    <source>
        <dbReference type="EMBL" id="KIY69659.1"/>
    </source>
</evidence>
<dbReference type="Gene3D" id="3.90.550.10">
    <property type="entry name" value="Spore Coat Polysaccharide Biosynthesis Protein SpsA, Chain A"/>
    <property type="match status" value="1"/>
</dbReference>
<dbReference type="STRING" id="1314674.A0A0D7BHS0"/>
<evidence type="ECO:0000313" key="7">
    <source>
        <dbReference type="Proteomes" id="UP000054007"/>
    </source>
</evidence>
<proteinExistence type="inferred from homology"/>
<dbReference type="Gene3D" id="3.40.50.720">
    <property type="entry name" value="NAD(P)-binding Rossmann-like Domain"/>
    <property type="match status" value="1"/>
</dbReference>
<dbReference type="GO" id="GO:0016740">
    <property type="term" value="F:transferase activity"/>
    <property type="evidence" value="ECO:0007669"/>
    <property type="project" value="UniProtKB-KW"/>
</dbReference>
<dbReference type="AlphaFoldDB" id="A0A0D7BHS0"/>
<feature type="domain" description="NAD-dependent epimerase/dehydratase" evidence="5">
    <location>
        <begin position="15"/>
        <end position="268"/>
    </location>
</feature>
<dbReference type="Gene3D" id="3.90.25.10">
    <property type="entry name" value="UDP-galactose 4-epimerase, domain 1"/>
    <property type="match status" value="1"/>
</dbReference>
<evidence type="ECO:0000256" key="2">
    <source>
        <dbReference type="ARBA" id="ARBA00023027"/>
    </source>
</evidence>
<name>A0A0D7BHS0_9AGAR</name>
<dbReference type="Pfam" id="PF01370">
    <property type="entry name" value="Epimerase"/>
    <property type="match status" value="1"/>
</dbReference>
<evidence type="ECO:0000256" key="3">
    <source>
        <dbReference type="SAM" id="Phobius"/>
    </source>
</evidence>
<keyword evidence="6" id="KW-0808">Transferase</keyword>
<comment type="similarity">
    <text evidence="1">Belongs to the NAD(P)-dependent epimerase/dehydratase family.</text>
</comment>
<keyword evidence="3" id="KW-0812">Transmembrane</keyword>
<protein>
    <submittedName>
        <fullName evidence="6">Glycosyltransferase family 2 protein</fullName>
    </submittedName>
</protein>
<gene>
    <name evidence="6" type="ORF">CYLTODRAFT_452407</name>
</gene>
<dbReference type="InterPro" id="IPR001173">
    <property type="entry name" value="Glyco_trans_2-like"/>
</dbReference>
<dbReference type="OrthoDB" id="331544at2759"/>